<accession>A0A6J7FC66</accession>
<dbReference type="CDD" id="cd00090">
    <property type="entry name" value="HTH_ARSR"/>
    <property type="match status" value="1"/>
</dbReference>
<dbReference type="PANTHER" id="PTHR33164:SF57">
    <property type="entry name" value="MARR-FAMILY TRANSCRIPTIONAL REGULATOR"/>
    <property type="match status" value="1"/>
</dbReference>
<dbReference type="EMBL" id="CAFBMC010000020">
    <property type="protein sequence ID" value="CAB4893742.1"/>
    <property type="molecule type" value="Genomic_DNA"/>
</dbReference>
<dbReference type="InterPro" id="IPR000835">
    <property type="entry name" value="HTH_MarR-typ"/>
</dbReference>
<proteinExistence type="predicted"/>
<protein>
    <submittedName>
        <fullName evidence="5">Unannotated protein</fullName>
    </submittedName>
</protein>
<dbReference type="SMART" id="SM00347">
    <property type="entry name" value="HTH_MARR"/>
    <property type="match status" value="1"/>
</dbReference>
<dbReference type="AlphaFoldDB" id="A0A6J7FC66"/>
<name>A0A6J7FC66_9ZZZZ</name>
<dbReference type="Pfam" id="PF01047">
    <property type="entry name" value="MarR"/>
    <property type="match status" value="1"/>
</dbReference>
<feature type="domain" description="HTH marR-type" evidence="4">
    <location>
        <begin position="6"/>
        <end position="153"/>
    </location>
</feature>
<keyword evidence="2" id="KW-0238">DNA-binding</keyword>
<evidence type="ECO:0000313" key="5">
    <source>
        <dbReference type="EMBL" id="CAB4893742.1"/>
    </source>
</evidence>
<dbReference type="InterPro" id="IPR011991">
    <property type="entry name" value="ArsR-like_HTH"/>
</dbReference>
<dbReference type="InterPro" id="IPR036390">
    <property type="entry name" value="WH_DNA-bd_sf"/>
</dbReference>
<evidence type="ECO:0000256" key="1">
    <source>
        <dbReference type="ARBA" id="ARBA00023015"/>
    </source>
</evidence>
<evidence type="ECO:0000256" key="3">
    <source>
        <dbReference type="ARBA" id="ARBA00023163"/>
    </source>
</evidence>
<evidence type="ECO:0000256" key="2">
    <source>
        <dbReference type="ARBA" id="ARBA00023125"/>
    </source>
</evidence>
<keyword evidence="3" id="KW-0804">Transcription</keyword>
<evidence type="ECO:0000259" key="4">
    <source>
        <dbReference type="PROSITE" id="PS50995"/>
    </source>
</evidence>
<dbReference type="PROSITE" id="PS50995">
    <property type="entry name" value="HTH_MARR_2"/>
    <property type="match status" value="1"/>
</dbReference>
<dbReference type="InterPro" id="IPR036388">
    <property type="entry name" value="WH-like_DNA-bd_sf"/>
</dbReference>
<dbReference type="PROSITE" id="PS01117">
    <property type="entry name" value="HTH_MARR_1"/>
    <property type="match status" value="1"/>
</dbReference>
<dbReference type="PANTHER" id="PTHR33164">
    <property type="entry name" value="TRANSCRIPTIONAL REGULATOR, MARR FAMILY"/>
    <property type="match status" value="1"/>
</dbReference>
<keyword evidence="1" id="KW-0805">Transcription regulation</keyword>
<dbReference type="GO" id="GO:0003700">
    <property type="term" value="F:DNA-binding transcription factor activity"/>
    <property type="evidence" value="ECO:0007669"/>
    <property type="project" value="InterPro"/>
</dbReference>
<sequence length="169" mass="18737">MLQPTTSQLERARALLAQAAGDSANTQVAVGVIQLLMTAKRVGPGQHEQATVSAMLSKLALQGPMRSADLSHFLQLDPSTVSRHINSLVDGEFVAKTTDDRDRRVQWIQITDAGRARLHTRMNERITQIEKVTDGWSDVDRALFSALLSRFITDFDRTIDEADHEAEQA</sequence>
<dbReference type="InterPro" id="IPR023187">
    <property type="entry name" value="Tscrpt_reg_MarR-type_CS"/>
</dbReference>
<dbReference type="SUPFAM" id="SSF46785">
    <property type="entry name" value="Winged helix' DNA-binding domain"/>
    <property type="match status" value="1"/>
</dbReference>
<dbReference type="InterPro" id="IPR039422">
    <property type="entry name" value="MarR/SlyA-like"/>
</dbReference>
<dbReference type="GO" id="GO:0006950">
    <property type="term" value="P:response to stress"/>
    <property type="evidence" value="ECO:0007669"/>
    <property type="project" value="TreeGrafter"/>
</dbReference>
<reference evidence="5" key="1">
    <citation type="submission" date="2020-05" db="EMBL/GenBank/DDBJ databases">
        <authorList>
            <person name="Chiriac C."/>
            <person name="Salcher M."/>
            <person name="Ghai R."/>
            <person name="Kavagutti S V."/>
        </authorList>
    </citation>
    <scope>NUCLEOTIDE SEQUENCE</scope>
</reference>
<gene>
    <name evidence="5" type="ORF">UFOPK3495_00562</name>
</gene>
<dbReference type="GO" id="GO:0003677">
    <property type="term" value="F:DNA binding"/>
    <property type="evidence" value="ECO:0007669"/>
    <property type="project" value="UniProtKB-KW"/>
</dbReference>
<organism evidence="5">
    <name type="scientific">freshwater metagenome</name>
    <dbReference type="NCBI Taxonomy" id="449393"/>
    <lineage>
        <taxon>unclassified sequences</taxon>
        <taxon>metagenomes</taxon>
        <taxon>ecological metagenomes</taxon>
    </lineage>
</organism>
<dbReference type="Gene3D" id="1.10.10.10">
    <property type="entry name" value="Winged helix-like DNA-binding domain superfamily/Winged helix DNA-binding domain"/>
    <property type="match status" value="1"/>
</dbReference>